<name>C6XBN3_METGS</name>
<evidence type="ECO:0000313" key="1">
    <source>
        <dbReference type="EMBL" id="ACT52003.1"/>
    </source>
</evidence>
<dbReference type="EMBL" id="CP001674">
    <property type="protein sequence ID" value="ACT52003.1"/>
    <property type="molecule type" value="Genomic_DNA"/>
</dbReference>
<accession>C6XBN3</accession>
<protein>
    <submittedName>
        <fullName evidence="1">Uncharacterized protein</fullName>
    </submittedName>
</protein>
<sequence>MHAASFDYLIPAPAFQPEYLNVLEIPDRFTQTTLYKTQQRELELRREIVKMTLASGDCV</sequence>
<gene>
    <name evidence="1" type="ordered locus">Msip34_2766</name>
</gene>
<organism evidence="1 2">
    <name type="scientific">Methylovorus glucosotrophus (strain SIP3-4)</name>
    <dbReference type="NCBI Taxonomy" id="582744"/>
    <lineage>
        <taxon>Bacteria</taxon>
        <taxon>Pseudomonadati</taxon>
        <taxon>Pseudomonadota</taxon>
        <taxon>Betaproteobacteria</taxon>
        <taxon>Nitrosomonadales</taxon>
        <taxon>Methylophilaceae</taxon>
        <taxon>Methylovorus</taxon>
    </lineage>
</organism>
<reference evidence="2" key="1">
    <citation type="submission" date="2009-07" db="EMBL/GenBank/DDBJ databases">
        <title>Complete sequence of chromosome of Methylovorus sp. SIP3-4.</title>
        <authorList>
            <person name="Lucas S."/>
            <person name="Copeland A."/>
            <person name="Lapidus A."/>
            <person name="Glavina del Rio T."/>
            <person name="Tice H."/>
            <person name="Bruce D."/>
            <person name="Goodwin L."/>
            <person name="Pitluck S."/>
            <person name="Clum A."/>
            <person name="Larimer F."/>
            <person name="Land M."/>
            <person name="Hauser L."/>
            <person name="Kyrpides N."/>
            <person name="Mikhailova N."/>
            <person name="Kayluzhnaya M."/>
            <person name="Chistoserdova L."/>
        </authorList>
    </citation>
    <scope>NUCLEOTIDE SEQUENCE [LARGE SCALE GENOMIC DNA]</scope>
    <source>
        <strain evidence="2">SIP3-4</strain>
    </source>
</reference>
<keyword evidence="2" id="KW-1185">Reference proteome</keyword>
<evidence type="ECO:0000313" key="2">
    <source>
        <dbReference type="Proteomes" id="UP000002743"/>
    </source>
</evidence>
<reference evidence="1 2" key="2">
    <citation type="journal article" date="2011" name="J. Bacteriol.">
        <title>Genomes of three methylotrophs from a single niche uncover genetic and metabolic divergence of Methylophilaceae.</title>
        <authorList>
            <person name="Lapidus A."/>
            <person name="Clum A."/>
            <person name="Labutti K."/>
            <person name="Kaluzhnaya M.G."/>
            <person name="Lim S."/>
            <person name="Beck D.A."/>
            <person name="Glavina Del Rio T."/>
            <person name="Nolan M."/>
            <person name="Mavromatis K."/>
            <person name="Huntemann M."/>
            <person name="Lucas S."/>
            <person name="Lidstrom M.E."/>
            <person name="Ivanova N."/>
            <person name="Chistoserdova L."/>
        </authorList>
    </citation>
    <scope>NUCLEOTIDE SEQUENCE [LARGE SCALE GENOMIC DNA]</scope>
    <source>
        <strain evidence="1 2">SIP3-4</strain>
    </source>
</reference>
<dbReference type="AlphaFoldDB" id="C6XBN3"/>
<dbReference type="HOGENOM" id="CLU_2955255_0_0_4"/>
<proteinExistence type="predicted"/>
<dbReference type="RefSeq" id="WP_013443470.1">
    <property type="nucleotide sequence ID" value="NC_012969.1"/>
</dbReference>
<dbReference type="KEGG" id="mei:Msip34_2766"/>
<dbReference type="Proteomes" id="UP000002743">
    <property type="component" value="Chromosome"/>
</dbReference>